<dbReference type="InterPro" id="IPR039420">
    <property type="entry name" value="WalR-like"/>
</dbReference>
<dbReference type="Pfam" id="PF00072">
    <property type="entry name" value="Response_reg"/>
    <property type="match status" value="1"/>
</dbReference>
<dbReference type="CDD" id="cd00383">
    <property type="entry name" value="trans_reg_C"/>
    <property type="match status" value="1"/>
</dbReference>
<dbReference type="GO" id="GO:0006355">
    <property type="term" value="P:regulation of DNA-templated transcription"/>
    <property type="evidence" value="ECO:0007669"/>
    <property type="project" value="InterPro"/>
</dbReference>
<dbReference type="CDD" id="cd17574">
    <property type="entry name" value="REC_OmpR"/>
    <property type="match status" value="1"/>
</dbReference>
<dbReference type="PANTHER" id="PTHR48111">
    <property type="entry name" value="REGULATOR OF RPOS"/>
    <property type="match status" value="1"/>
</dbReference>
<proteinExistence type="predicted"/>
<sequence length="246" mass="27740">MPKLLIVDDDPRLRNMLRRYLEEQGFDARAVGDAAHMDRLLQREHFDLLLLDVLMPQEDGLSVCRRLRQSHASLPIIMLTARGELPDKVLGLELGADDYLSKPFEPRELVARIRAVLRRSENDPPSATPTPGEIHFGPFRLDLGERRLYREDRIIALTSGEFALLHALAAHPYQTLSREHLQVLLTGGGSDASERSIDAQISRLRRLVEDNPRRPRYLQTVWGLGYAFAPNGEDGLSANEPGTPPE</sequence>
<organism evidence="10 11">
    <name type="scientific">Acidihalobacter yilgarnensis</name>
    <dbReference type="NCBI Taxonomy" id="2819280"/>
    <lineage>
        <taxon>Bacteria</taxon>
        <taxon>Pseudomonadati</taxon>
        <taxon>Pseudomonadota</taxon>
        <taxon>Gammaproteobacteria</taxon>
        <taxon>Chromatiales</taxon>
        <taxon>Ectothiorhodospiraceae</taxon>
        <taxon>Acidihalobacter</taxon>
    </lineage>
</organism>
<dbReference type="InterPro" id="IPR001789">
    <property type="entry name" value="Sig_transdc_resp-reg_receiver"/>
</dbReference>
<feature type="modified residue" description="4-aspartylphosphate" evidence="6">
    <location>
        <position position="52"/>
    </location>
</feature>
<keyword evidence="2" id="KW-0902">Two-component regulatory system</keyword>
<evidence type="ECO:0000259" key="9">
    <source>
        <dbReference type="PROSITE" id="PS51755"/>
    </source>
</evidence>
<evidence type="ECO:0000256" key="3">
    <source>
        <dbReference type="ARBA" id="ARBA00023015"/>
    </source>
</evidence>
<dbReference type="EMBL" id="CP017415">
    <property type="protein sequence ID" value="AOU97906.1"/>
    <property type="molecule type" value="Genomic_DNA"/>
</dbReference>
<evidence type="ECO:0000256" key="5">
    <source>
        <dbReference type="ARBA" id="ARBA00023163"/>
    </source>
</evidence>
<protein>
    <submittedName>
        <fullName evidence="10">Two-component system response regulator OmpR</fullName>
    </submittedName>
</protein>
<dbReference type="Pfam" id="PF00486">
    <property type="entry name" value="Trans_reg_C"/>
    <property type="match status" value="1"/>
</dbReference>
<dbReference type="PANTHER" id="PTHR48111:SF4">
    <property type="entry name" value="DNA-BINDING DUAL TRANSCRIPTIONAL REGULATOR OMPR"/>
    <property type="match status" value="1"/>
</dbReference>
<dbReference type="Gene3D" id="6.10.250.690">
    <property type="match status" value="1"/>
</dbReference>
<dbReference type="GO" id="GO:0000976">
    <property type="term" value="F:transcription cis-regulatory region binding"/>
    <property type="evidence" value="ECO:0007669"/>
    <property type="project" value="TreeGrafter"/>
</dbReference>
<dbReference type="KEGG" id="aprs:BI364_07960"/>
<reference evidence="11" key="1">
    <citation type="submission" date="2016-09" db="EMBL/GenBank/DDBJ databases">
        <title>Acidihalobacter prosperus F5.</title>
        <authorList>
            <person name="Khaleque H.N."/>
            <person name="Ramsay J.P."/>
            <person name="Kaksonen A.H."/>
            <person name="Boxall N.J."/>
            <person name="Watkin E.L.J."/>
        </authorList>
    </citation>
    <scope>NUCLEOTIDE SEQUENCE [LARGE SCALE GENOMIC DNA]</scope>
    <source>
        <strain evidence="11">F5</strain>
    </source>
</reference>
<gene>
    <name evidence="10" type="primary">ompR</name>
    <name evidence="10" type="ORF">BI364_07960</name>
</gene>
<dbReference type="GO" id="GO:0000156">
    <property type="term" value="F:phosphorelay response regulator activity"/>
    <property type="evidence" value="ECO:0007669"/>
    <property type="project" value="TreeGrafter"/>
</dbReference>
<dbReference type="InterPro" id="IPR016032">
    <property type="entry name" value="Sig_transdc_resp-reg_C-effctor"/>
</dbReference>
<dbReference type="InterPro" id="IPR001867">
    <property type="entry name" value="OmpR/PhoB-type_DNA-bd"/>
</dbReference>
<dbReference type="AlphaFoldDB" id="A0A1D8IN58"/>
<keyword evidence="5" id="KW-0804">Transcription</keyword>
<feature type="domain" description="OmpR/PhoB-type" evidence="9">
    <location>
        <begin position="131"/>
        <end position="230"/>
    </location>
</feature>
<dbReference type="SUPFAM" id="SSF46894">
    <property type="entry name" value="C-terminal effector domain of the bipartite response regulators"/>
    <property type="match status" value="1"/>
</dbReference>
<evidence type="ECO:0000256" key="6">
    <source>
        <dbReference type="PROSITE-ProRule" id="PRU00169"/>
    </source>
</evidence>
<dbReference type="PROSITE" id="PS50110">
    <property type="entry name" value="RESPONSE_REGULATORY"/>
    <property type="match status" value="1"/>
</dbReference>
<dbReference type="InterPro" id="IPR011006">
    <property type="entry name" value="CheY-like_superfamily"/>
</dbReference>
<feature type="DNA-binding region" description="OmpR/PhoB-type" evidence="7">
    <location>
        <begin position="131"/>
        <end position="230"/>
    </location>
</feature>
<evidence type="ECO:0000313" key="10">
    <source>
        <dbReference type="EMBL" id="AOU97906.1"/>
    </source>
</evidence>
<dbReference type="SUPFAM" id="SSF52172">
    <property type="entry name" value="CheY-like"/>
    <property type="match status" value="1"/>
</dbReference>
<dbReference type="PROSITE" id="PS51755">
    <property type="entry name" value="OMPR_PHOB"/>
    <property type="match status" value="1"/>
</dbReference>
<dbReference type="SMART" id="SM00862">
    <property type="entry name" value="Trans_reg_C"/>
    <property type="match status" value="1"/>
</dbReference>
<dbReference type="Proteomes" id="UP000095401">
    <property type="component" value="Chromosome"/>
</dbReference>
<dbReference type="Gene3D" id="1.10.10.10">
    <property type="entry name" value="Winged helix-like DNA-binding domain superfamily/Winged helix DNA-binding domain"/>
    <property type="match status" value="1"/>
</dbReference>
<accession>A0A1D8IN58</accession>
<dbReference type="FunFam" id="3.40.50.2300:FF:000001">
    <property type="entry name" value="DNA-binding response regulator PhoB"/>
    <property type="match status" value="1"/>
</dbReference>
<evidence type="ECO:0000259" key="8">
    <source>
        <dbReference type="PROSITE" id="PS50110"/>
    </source>
</evidence>
<dbReference type="GO" id="GO:0032993">
    <property type="term" value="C:protein-DNA complex"/>
    <property type="evidence" value="ECO:0007669"/>
    <property type="project" value="TreeGrafter"/>
</dbReference>
<evidence type="ECO:0000256" key="2">
    <source>
        <dbReference type="ARBA" id="ARBA00023012"/>
    </source>
</evidence>
<keyword evidence="3" id="KW-0805">Transcription regulation</keyword>
<feature type="domain" description="Response regulatory" evidence="8">
    <location>
        <begin position="3"/>
        <end position="117"/>
    </location>
</feature>
<dbReference type="Gene3D" id="3.40.50.2300">
    <property type="match status" value="1"/>
</dbReference>
<keyword evidence="11" id="KW-1185">Reference proteome</keyword>
<evidence type="ECO:0000256" key="7">
    <source>
        <dbReference type="PROSITE-ProRule" id="PRU01091"/>
    </source>
</evidence>
<dbReference type="GO" id="GO:0005829">
    <property type="term" value="C:cytosol"/>
    <property type="evidence" value="ECO:0007669"/>
    <property type="project" value="TreeGrafter"/>
</dbReference>
<dbReference type="InterPro" id="IPR036388">
    <property type="entry name" value="WH-like_DNA-bd_sf"/>
</dbReference>
<dbReference type="SMART" id="SM00448">
    <property type="entry name" value="REC"/>
    <property type="match status" value="1"/>
</dbReference>
<name>A0A1D8IN58_9GAMM</name>
<evidence type="ECO:0000256" key="1">
    <source>
        <dbReference type="ARBA" id="ARBA00022553"/>
    </source>
</evidence>
<dbReference type="RefSeq" id="WP_070078282.1">
    <property type="nucleotide sequence ID" value="NZ_CP017415.1"/>
</dbReference>
<keyword evidence="4 7" id="KW-0238">DNA-binding</keyword>
<evidence type="ECO:0000256" key="4">
    <source>
        <dbReference type="ARBA" id="ARBA00023125"/>
    </source>
</evidence>
<keyword evidence="1 6" id="KW-0597">Phosphoprotein</keyword>
<evidence type="ECO:0000313" key="11">
    <source>
        <dbReference type="Proteomes" id="UP000095401"/>
    </source>
</evidence>